<evidence type="ECO:0000256" key="1">
    <source>
        <dbReference type="SAM" id="MobiDB-lite"/>
    </source>
</evidence>
<keyword evidence="3" id="KW-1185">Reference proteome</keyword>
<proteinExistence type="predicted"/>
<gene>
    <name evidence="2" type="ORF">HO133_006382</name>
</gene>
<organism evidence="2 3">
    <name type="scientific">Letharia lupina</name>
    <dbReference type="NCBI Taxonomy" id="560253"/>
    <lineage>
        <taxon>Eukaryota</taxon>
        <taxon>Fungi</taxon>
        <taxon>Dikarya</taxon>
        <taxon>Ascomycota</taxon>
        <taxon>Pezizomycotina</taxon>
        <taxon>Lecanoromycetes</taxon>
        <taxon>OSLEUM clade</taxon>
        <taxon>Lecanoromycetidae</taxon>
        <taxon>Lecanorales</taxon>
        <taxon>Lecanorineae</taxon>
        <taxon>Parmeliaceae</taxon>
        <taxon>Letharia</taxon>
    </lineage>
</organism>
<reference evidence="2 3" key="1">
    <citation type="journal article" date="2020" name="Genomics">
        <title>Complete, high-quality genomes from long-read metagenomic sequencing of two wolf lichen thalli reveals enigmatic genome architecture.</title>
        <authorList>
            <person name="McKenzie S.K."/>
            <person name="Walston R.F."/>
            <person name="Allen J.L."/>
        </authorList>
    </citation>
    <scope>NUCLEOTIDE SEQUENCE [LARGE SCALE GENOMIC DNA]</scope>
    <source>
        <strain evidence="2">WasteWater1</strain>
    </source>
</reference>
<protein>
    <submittedName>
        <fullName evidence="2">Uncharacterized protein</fullName>
    </submittedName>
</protein>
<evidence type="ECO:0000313" key="3">
    <source>
        <dbReference type="Proteomes" id="UP000593566"/>
    </source>
</evidence>
<dbReference type="AlphaFoldDB" id="A0A8H6F7D5"/>
<dbReference type="RefSeq" id="XP_037147405.1">
    <property type="nucleotide sequence ID" value="XM_037297280.1"/>
</dbReference>
<accession>A0A8H6F7D5</accession>
<name>A0A8H6F7D5_9LECA</name>
<dbReference type="EMBL" id="JACCJB010000024">
    <property type="protein sequence ID" value="KAF6217970.1"/>
    <property type="molecule type" value="Genomic_DNA"/>
</dbReference>
<dbReference type="GeneID" id="59334783"/>
<feature type="compositionally biased region" description="Low complexity" evidence="1">
    <location>
        <begin position="294"/>
        <end position="315"/>
    </location>
</feature>
<feature type="region of interest" description="Disordered" evidence="1">
    <location>
        <begin position="212"/>
        <end position="350"/>
    </location>
</feature>
<feature type="compositionally biased region" description="Low complexity" evidence="1">
    <location>
        <begin position="323"/>
        <end position="350"/>
    </location>
</feature>
<comment type="caution">
    <text evidence="2">The sequence shown here is derived from an EMBL/GenBank/DDBJ whole genome shotgun (WGS) entry which is preliminary data.</text>
</comment>
<sequence length="733" mass="74676">MFEAYKVFEIYMLTDFVRLSDDEAIPYKHDLHSQFNSRSVFTDERLGEPLGFRPMLRSWNRCLNILLIISPSVYVAYHGLNAHYDCGYFSSFTTGAIYDTTIAYPSDALSTYVGPLWMQAQTGPEPASMFQAINYTEFQEYEANTANEGYSKNLKIPSDLGGIDPAWSTCTPGMYGSWDPPRVLTAARNMVAPTPAQPDLDPSATAAPAAGIAPTHIPASPTPPPKGSANGPLQTNPPTASADLGSESKETQSDGNNDPAWSVGQADNASKGGNVGESPTPAPKPSQDSGPVDQQDNSQKSPPNQSSPGASNNSPPGGGSGGDNNKNNNGAGAPSLNFDPPDSSHSPQSSLRVAELPLPFISVVLASPTPLIVGGSTIEKALNGGAAIGKSTYTAGYEGQISNMPISVGVDKIVIGSSTHALPTSTPVLVGGQLMVKAANGGVIIGTSTYPPGSQAQISGKFLFVGSDSVVVGGNPYAIPTPGTADTVFIDSQSVSRAPNGGAIFKSGAISLGSQSDIDGHAISVGSSTIVVDGTSYALPSSAGAILQSPRPQSNVPITLANGAILTPGGNAATISGTTYAIPSDDSVLVVDGQPVPFPTQTALQSVFTVGGQIFTAAPTGFAVGGQSVTLDGTAATLDGTAATLDGTVVSLGPSGVQVGSKTIPLTSAQTTEAGLGGLIMSAFGSGGEPGATVGAGNGSSVVAFTGGSSRVERRLGIVLLGFCVWSWESLHY</sequence>
<evidence type="ECO:0000313" key="2">
    <source>
        <dbReference type="EMBL" id="KAF6217970.1"/>
    </source>
</evidence>
<dbReference type="Proteomes" id="UP000593566">
    <property type="component" value="Unassembled WGS sequence"/>
</dbReference>